<sequence length="106" mass="12014">MPPKPSHWTPPVGRKPYIDSFVNQVRGHLENFLQSTQRPAPGNLSLHERKALHDLKNNNDIVVRQADKGGAITLLDRDAYVREASTQLSNKDFYIQVDLRKPITGN</sequence>
<dbReference type="OrthoDB" id="10067251at2759"/>
<evidence type="ECO:0000313" key="2">
    <source>
        <dbReference type="Proteomes" id="UP001152320"/>
    </source>
</evidence>
<organism evidence="1 2">
    <name type="scientific">Holothuria leucospilota</name>
    <name type="common">Black long sea cucumber</name>
    <name type="synonym">Mertensiothuria leucospilota</name>
    <dbReference type="NCBI Taxonomy" id="206669"/>
    <lineage>
        <taxon>Eukaryota</taxon>
        <taxon>Metazoa</taxon>
        <taxon>Echinodermata</taxon>
        <taxon>Eleutherozoa</taxon>
        <taxon>Echinozoa</taxon>
        <taxon>Holothuroidea</taxon>
        <taxon>Aspidochirotacea</taxon>
        <taxon>Aspidochirotida</taxon>
        <taxon>Holothuriidae</taxon>
        <taxon>Holothuria</taxon>
    </lineage>
</organism>
<comment type="caution">
    <text evidence="1">The sequence shown here is derived from an EMBL/GenBank/DDBJ whole genome shotgun (WGS) entry which is preliminary data.</text>
</comment>
<dbReference type="Proteomes" id="UP001152320">
    <property type="component" value="Chromosome 10"/>
</dbReference>
<dbReference type="EMBL" id="JAIZAY010000010">
    <property type="protein sequence ID" value="KAJ8034221.1"/>
    <property type="molecule type" value="Genomic_DNA"/>
</dbReference>
<reference evidence="1" key="1">
    <citation type="submission" date="2021-10" db="EMBL/GenBank/DDBJ databases">
        <title>Tropical sea cucumber genome reveals ecological adaptation and Cuvierian tubules defense mechanism.</title>
        <authorList>
            <person name="Chen T."/>
        </authorList>
    </citation>
    <scope>NUCLEOTIDE SEQUENCE</scope>
    <source>
        <strain evidence="1">Nanhai2018</strain>
        <tissue evidence="1">Muscle</tissue>
    </source>
</reference>
<name>A0A9Q1BX92_HOLLE</name>
<accession>A0A9Q1BX92</accession>
<evidence type="ECO:0000313" key="1">
    <source>
        <dbReference type="EMBL" id="KAJ8034221.1"/>
    </source>
</evidence>
<proteinExistence type="predicted"/>
<keyword evidence="2" id="KW-1185">Reference proteome</keyword>
<dbReference type="AlphaFoldDB" id="A0A9Q1BX92"/>
<protein>
    <submittedName>
        <fullName evidence="1">Uncharacterized protein</fullName>
    </submittedName>
</protein>
<gene>
    <name evidence="1" type="ORF">HOLleu_20964</name>
</gene>